<evidence type="ECO:0000256" key="4">
    <source>
        <dbReference type="ARBA" id="ARBA00023136"/>
    </source>
</evidence>
<evidence type="ECO:0000259" key="6">
    <source>
        <dbReference type="Pfam" id="PF07980"/>
    </source>
</evidence>
<evidence type="ECO:0000256" key="3">
    <source>
        <dbReference type="ARBA" id="ARBA00022729"/>
    </source>
</evidence>
<dbReference type="SUPFAM" id="SSF48452">
    <property type="entry name" value="TPR-like"/>
    <property type="match status" value="1"/>
</dbReference>
<dbReference type="RefSeq" id="WP_117988005.1">
    <property type="nucleotide sequence ID" value="NZ_CABMFG010000027.1"/>
</dbReference>
<evidence type="ECO:0000256" key="2">
    <source>
        <dbReference type="ARBA" id="ARBA00006275"/>
    </source>
</evidence>
<evidence type="ECO:0000259" key="7">
    <source>
        <dbReference type="Pfam" id="PF14322"/>
    </source>
</evidence>
<dbReference type="Pfam" id="PF14322">
    <property type="entry name" value="SusD-like_3"/>
    <property type="match status" value="1"/>
</dbReference>
<keyword evidence="5" id="KW-0998">Cell outer membrane</keyword>
<dbReference type="InterPro" id="IPR033985">
    <property type="entry name" value="SusD-like_N"/>
</dbReference>
<protein>
    <submittedName>
        <fullName evidence="8">RagB/SusD family nutrient uptake outer membrane protein</fullName>
    </submittedName>
</protein>
<comment type="similarity">
    <text evidence="2">Belongs to the SusD family.</text>
</comment>
<evidence type="ECO:0000313" key="9">
    <source>
        <dbReference type="Proteomes" id="UP000286075"/>
    </source>
</evidence>
<organism evidence="8 9">
    <name type="scientific">Bacteroides stercorirosoris</name>
    <dbReference type="NCBI Taxonomy" id="871324"/>
    <lineage>
        <taxon>Bacteria</taxon>
        <taxon>Pseudomonadati</taxon>
        <taxon>Bacteroidota</taxon>
        <taxon>Bacteroidia</taxon>
        <taxon>Bacteroidales</taxon>
        <taxon>Bacteroidaceae</taxon>
        <taxon>Bacteroides</taxon>
    </lineage>
</organism>
<dbReference type="Gene3D" id="1.25.40.390">
    <property type="match status" value="1"/>
</dbReference>
<dbReference type="InterPro" id="IPR011990">
    <property type="entry name" value="TPR-like_helical_dom_sf"/>
</dbReference>
<dbReference type="EMBL" id="QSCF01000027">
    <property type="protein sequence ID" value="RGX77376.1"/>
    <property type="molecule type" value="Genomic_DNA"/>
</dbReference>
<reference evidence="8 9" key="1">
    <citation type="submission" date="2018-08" db="EMBL/GenBank/DDBJ databases">
        <title>A genome reference for cultivated species of the human gut microbiota.</title>
        <authorList>
            <person name="Zou Y."/>
            <person name="Xue W."/>
            <person name="Luo G."/>
        </authorList>
    </citation>
    <scope>NUCLEOTIDE SEQUENCE [LARGE SCALE GENOMIC DNA]</scope>
    <source>
        <strain evidence="8 9">OF03-9BH</strain>
    </source>
</reference>
<dbReference type="InterPro" id="IPR012944">
    <property type="entry name" value="SusD_RagB_dom"/>
</dbReference>
<dbReference type="OrthoDB" id="1109873at2"/>
<sequence>MRNLKFIATAAVTFIIISCADLDLSPLSEGSSNNWYHDDTEYLMSLNDLMRADFYPIDSYPWDDDVFSRNSQEETKNGNMTSESGTAKSRWLILYKAIARSLRILNNLQTAETSTDITPANIRQYRGEAYFHLGFSYAMLATYYGDVILDKKGMSLAEAYTASRSPKREVLDYAYECLDSAAELLSDSYTGQLRPTTGAALGFKVRFALFHKDYQKAIDAAEKLMNAGTYSLEPNYQELFQKPYSNELIFYFQGNKDLRYYCADLYGSVNNYCLRQIGGNCNRGPSIQLVCSYLCTDGLPIDESPLYDPKNFWANRDPRLTYTVQPFMLKHDPRYSDYIWTRQHEKTYLELIAKGQTNYTDSLLENKYPEYFIYGYEYVPGPYDTKCLNTTTHNMDRNNDSKGSNEHAAYQGFIMKKYVTNDWTDYRSVASHAYNTFPYLRYAEILMSYVEAKNELGQCTQEILDNTINKIRERAYNGTGLVYPYVEMASQEKLRTIIRMERRMEFPFEGIRYRDLLRWRIAEKVFNTSEYQLSRAWSGRTDWDGKDMSIVSDAFKVLLKNWDEGNYPIGGIPWIDEDGLPDVEYMVEKGYQTRFYQYRFDKDKNYLWPIPASDLLVNDNLTQNPGY</sequence>
<dbReference type="PROSITE" id="PS51257">
    <property type="entry name" value="PROKAR_LIPOPROTEIN"/>
    <property type="match status" value="1"/>
</dbReference>
<evidence type="ECO:0000256" key="1">
    <source>
        <dbReference type="ARBA" id="ARBA00004442"/>
    </source>
</evidence>
<dbReference type="Pfam" id="PF07980">
    <property type="entry name" value="SusD_RagB"/>
    <property type="match status" value="1"/>
</dbReference>
<dbReference type="Proteomes" id="UP000286075">
    <property type="component" value="Unassembled WGS sequence"/>
</dbReference>
<comment type="caution">
    <text evidence="8">The sequence shown here is derived from an EMBL/GenBank/DDBJ whole genome shotgun (WGS) entry which is preliminary data.</text>
</comment>
<keyword evidence="4" id="KW-0472">Membrane</keyword>
<keyword evidence="3" id="KW-0732">Signal</keyword>
<evidence type="ECO:0000256" key="5">
    <source>
        <dbReference type="ARBA" id="ARBA00023237"/>
    </source>
</evidence>
<dbReference type="AlphaFoldDB" id="A0A413H1R0"/>
<feature type="domain" description="SusD-like N-terminal" evidence="7">
    <location>
        <begin position="72"/>
        <end position="209"/>
    </location>
</feature>
<accession>A0A413H1R0</accession>
<evidence type="ECO:0000313" key="8">
    <source>
        <dbReference type="EMBL" id="RGX77376.1"/>
    </source>
</evidence>
<proteinExistence type="inferred from homology"/>
<feature type="domain" description="RagB/SusD" evidence="6">
    <location>
        <begin position="276"/>
        <end position="627"/>
    </location>
</feature>
<gene>
    <name evidence="8" type="ORF">DXA68_15525</name>
</gene>
<name>A0A413H1R0_9BACE</name>
<dbReference type="GO" id="GO:0009279">
    <property type="term" value="C:cell outer membrane"/>
    <property type="evidence" value="ECO:0007669"/>
    <property type="project" value="UniProtKB-SubCell"/>
</dbReference>
<comment type="subcellular location">
    <subcellularLocation>
        <location evidence="1">Cell outer membrane</location>
    </subcellularLocation>
</comment>